<gene>
    <name evidence="1" type="ORF">CAP_8141</name>
</gene>
<accession>A0A017TFP4</accession>
<dbReference type="OrthoDB" id="5496969at2"/>
<proteinExistence type="predicted"/>
<dbReference type="EMBL" id="ASRX01000008">
    <property type="protein sequence ID" value="EYF07640.1"/>
    <property type="molecule type" value="Genomic_DNA"/>
</dbReference>
<organism evidence="1 2">
    <name type="scientific">Chondromyces apiculatus DSM 436</name>
    <dbReference type="NCBI Taxonomy" id="1192034"/>
    <lineage>
        <taxon>Bacteria</taxon>
        <taxon>Pseudomonadati</taxon>
        <taxon>Myxococcota</taxon>
        <taxon>Polyangia</taxon>
        <taxon>Polyangiales</taxon>
        <taxon>Polyangiaceae</taxon>
        <taxon>Chondromyces</taxon>
    </lineage>
</organism>
<sequence length="445" mass="47683">MDRSAKKIGDFIRKFSRRADVRVVTSELRPPAPAEALESARGKIPGELLSFYAAMNGVHFAWAFVEPPGGGCIQIPPLDAHQRFATDEVQHTAFGEGRRSLLLDCIEPECATWYLLGGGGVPDEAVLWFSSSSGVSGGRLVARSLAEYVDLAIAHACVSWWPAPSGDIPAWIARAQAAPVKPGPIRIGARIETSYYSEHARGVVQEVHPVSLPEHSLLRSYGDRYALVALDEGATAWLPFTSIKAVRAKDVYEEALTRGDAFWEALEALPMLERIAQVARAIGPVEGYSATWGGPSNTRRAAGLLSPLSLARTVERIATLFGDAARAVPTLAELHPLPKTGGEFAVSAWKARGFRFVPRDALDGLLSGFARRISRASAAARVAPRALLPEHTEVALRWVPGRAHLQALLAQEGPAAAPELRVDAESTRAELGLPGVHGVGLGNGF</sequence>
<reference evidence="1 2" key="1">
    <citation type="submission" date="2013-05" db="EMBL/GenBank/DDBJ databases">
        <title>Genome assembly of Chondromyces apiculatus DSM 436.</title>
        <authorList>
            <person name="Sharma G."/>
            <person name="Khatri I."/>
            <person name="Kaur C."/>
            <person name="Mayilraj S."/>
            <person name="Subramanian S."/>
        </authorList>
    </citation>
    <scope>NUCLEOTIDE SEQUENCE [LARGE SCALE GENOMIC DNA]</scope>
    <source>
        <strain evidence="1 2">DSM 436</strain>
    </source>
</reference>
<evidence type="ECO:0000313" key="2">
    <source>
        <dbReference type="Proteomes" id="UP000019678"/>
    </source>
</evidence>
<dbReference type="AlphaFoldDB" id="A0A017TFP4"/>
<comment type="caution">
    <text evidence="1">The sequence shown here is derived from an EMBL/GenBank/DDBJ whole genome shotgun (WGS) entry which is preliminary data.</text>
</comment>
<dbReference type="RefSeq" id="WP_044237117.1">
    <property type="nucleotide sequence ID" value="NZ_ASRX01000008.1"/>
</dbReference>
<name>A0A017TFP4_9BACT</name>
<evidence type="ECO:0000313" key="1">
    <source>
        <dbReference type="EMBL" id="EYF07640.1"/>
    </source>
</evidence>
<dbReference type="STRING" id="1192034.CAP_8141"/>
<keyword evidence="2" id="KW-1185">Reference proteome</keyword>
<protein>
    <submittedName>
        <fullName evidence="1">Uncharacterized protein</fullName>
    </submittedName>
</protein>
<dbReference type="Proteomes" id="UP000019678">
    <property type="component" value="Unassembled WGS sequence"/>
</dbReference>